<evidence type="ECO:0000313" key="2">
    <source>
        <dbReference type="Proteomes" id="UP000651156"/>
    </source>
</evidence>
<keyword evidence="2" id="KW-1185">Reference proteome</keyword>
<protein>
    <submittedName>
        <fullName evidence="1">Uncharacterized protein</fullName>
    </submittedName>
</protein>
<reference evidence="1 2" key="1">
    <citation type="submission" date="2020-10" db="EMBL/GenBank/DDBJ databases">
        <authorList>
            <person name="Castelo-Branco R."/>
            <person name="Eusebio N."/>
            <person name="Adriana R."/>
            <person name="Vieira A."/>
            <person name="Brugerolle De Fraissinette N."/>
            <person name="Rezende De Castro R."/>
            <person name="Schneider M.P."/>
            <person name="Vasconcelos V."/>
            <person name="Leao P.N."/>
        </authorList>
    </citation>
    <scope>NUCLEOTIDE SEQUENCE [LARGE SCALE GENOMIC DNA]</scope>
    <source>
        <strain evidence="1 2">LEGE 06123</strain>
    </source>
</reference>
<comment type="caution">
    <text evidence="1">The sequence shown here is derived from an EMBL/GenBank/DDBJ whole genome shotgun (WGS) entry which is preliminary data.</text>
</comment>
<dbReference type="Pfam" id="PF19486">
    <property type="entry name" value="DUF6022"/>
    <property type="match status" value="1"/>
</dbReference>
<proteinExistence type="predicted"/>
<organism evidence="1 2">
    <name type="scientific">Gloeocapsopsis crepidinum LEGE 06123</name>
    <dbReference type="NCBI Taxonomy" id="588587"/>
    <lineage>
        <taxon>Bacteria</taxon>
        <taxon>Bacillati</taxon>
        <taxon>Cyanobacteriota</taxon>
        <taxon>Cyanophyceae</taxon>
        <taxon>Oscillatoriophycideae</taxon>
        <taxon>Chroococcales</taxon>
        <taxon>Chroococcaceae</taxon>
        <taxon>Gloeocapsopsis</taxon>
    </lineage>
</organism>
<evidence type="ECO:0000313" key="1">
    <source>
        <dbReference type="EMBL" id="MBE9193290.1"/>
    </source>
</evidence>
<dbReference type="RefSeq" id="WP_193934678.1">
    <property type="nucleotide sequence ID" value="NZ_CAWPMZ010000134.1"/>
</dbReference>
<gene>
    <name evidence="1" type="ORF">IQ230_23685</name>
</gene>
<dbReference type="InterPro" id="IPR046064">
    <property type="entry name" value="DUF6022"/>
</dbReference>
<name>A0ABR9UY85_9CHRO</name>
<dbReference type="Proteomes" id="UP000651156">
    <property type="component" value="Unassembled WGS sequence"/>
</dbReference>
<dbReference type="EMBL" id="JADEWN010000085">
    <property type="protein sequence ID" value="MBE9193290.1"/>
    <property type="molecule type" value="Genomic_DNA"/>
</dbReference>
<sequence length="179" mass="20651">MNSSPTVFSGNKNSDIYVLNHYIANHITENWQTLLLKNQDKLLKTFNKAGDMAYGAYCYKLFRPIHQQLKHTGLRPSPWLPGDFNISREWGNANQSDQQRWMWSTITSNEGKALGTIVTIIFHDHTQFRLPRQPQVVALTETSKEAVVEALSKRSTDFKNALEFQIEYAEYLRSLENEG</sequence>
<accession>A0ABR9UY85</accession>